<protein>
    <submittedName>
        <fullName evidence="2">Putative addiction module antidote protein, CC2985 family</fullName>
    </submittedName>
</protein>
<dbReference type="AlphaFoldDB" id="A0A1W2EBK1"/>
<dbReference type="InterPro" id="IPR038296">
    <property type="entry name" value="ParD_sf"/>
</dbReference>
<dbReference type="SUPFAM" id="SSF47598">
    <property type="entry name" value="Ribbon-helix-helix"/>
    <property type="match status" value="1"/>
</dbReference>
<reference evidence="2 3" key="1">
    <citation type="submission" date="2017-04" db="EMBL/GenBank/DDBJ databases">
        <authorList>
            <person name="Afonso C.L."/>
            <person name="Miller P.J."/>
            <person name="Scott M.A."/>
            <person name="Spackman E."/>
            <person name="Goraichik I."/>
            <person name="Dimitrov K.M."/>
            <person name="Suarez D.L."/>
            <person name="Swayne D.E."/>
        </authorList>
    </citation>
    <scope>NUCLEOTIDE SEQUENCE [LARGE SCALE GENOMIC DNA]</scope>
    <source>
        <strain evidence="2 3">CGMCC 1.10972</strain>
    </source>
</reference>
<dbReference type="STRING" id="937218.SAMN06297251_12355"/>
<dbReference type="Pfam" id="PF03693">
    <property type="entry name" value="ParD_antitoxin"/>
    <property type="match status" value="1"/>
</dbReference>
<organism evidence="2 3">
    <name type="scientific">Fulvimarina manganoxydans</name>
    <dbReference type="NCBI Taxonomy" id="937218"/>
    <lineage>
        <taxon>Bacteria</taxon>
        <taxon>Pseudomonadati</taxon>
        <taxon>Pseudomonadota</taxon>
        <taxon>Alphaproteobacteria</taxon>
        <taxon>Hyphomicrobiales</taxon>
        <taxon>Aurantimonadaceae</taxon>
        <taxon>Fulvimarina</taxon>
    </lineage>
</organism>
<dbReference type="Gene3D" id="6.10.10.120">
    <property type="entry name" value="Antitoxin ParD1-like"/>
    <property type="match status" value="1"/>
</dbReference>
<dbReference type="OrthoDB" id="514770at2"/>
<dbReference type="GO" id="GO:0006355">
    <property type="term" value="P:regulation of DNA-templated transcription"/>
    <property type="evidence" value="ECO:0007669"/>
    <property type="project" value="InterPro"/>
</dbReference>
<keyword evidence="3" id="KW-1185">Reference proteome</keyword>
<gene>
    <name evidence="2" type="ORF">SAMN06297251_12355</name>
</gene>
<sequence length="88" mass="10029">MDRNEHRSIELTPRQADYVDEMVRSGSYASPSEVVQASLDALKEREDKLESWLRSDVAPIYDRMAADPDDAIPAEQVFSDLRERYGAP</sequence>
<keyword evidence="1" id="KW-1277">Toxin-antitoxin system</keyword>
<proteinExistence type="predicted"/>
<dbReference type="EMBL" id="FWXR01000023">
    <property type="protein sequence ID" value="SMD07045.1"/>
    <property type="molecule type" value="Genomic_DNA"/>
</dbReference>
<evidence type="ECO:0000256" key="1">
    <source>
        <dbReference type="ARBA" id="ARBA00022649"/>
    </source>
</evidence>
<accession>A0A1W2EBK1</accession>
<evidence type="ECO:0000313" key="2">
    <source>
        <dbReference type="EMBL" id="SMD07045.1"/>
    </source>
</evidence>
<name>A0A1W2EBK1_9HYPH</name>
<evidence type="ECO:0000313" key="3">
    <source>
        <dbReference type="Proteomes" id="UP000192656"/>
    </source>
</evidence>
<dbReference type="RefSeq" id="WP_084412106.1">
    <property type="nucleotide sequence ID" value="NZ_FWXR01000023.1"/>
</dbReference>
<dbReference type="InterPro" id="IPR022789">
    <property type="entry name" value="ParD"/>
</dbReference>
<dbReference type="Proteomes" id="UP000192656">
    <property type="component" value="Unassembled WGS sequence"/>
</dbReference>
<dbReference type="InterPro" id="IPR010985">
    <property type="entry name" value="Ribbon_hlx_hlx"/>
</dbReference>